<reference evidence="1 2" key="1">
    <citation type="submission" date="2017-03" db="EMBL/GenBank/DDBJ databases">
        <title>Genomes of endolithic fungi from Antarctica.</title>
        <authorList>
            <person name="Coleine C."/>
            <person name="Masonjones S."/>
            <person name="Stajich J.E."/>
        </authorList>
    </citation>
    <scope>NUCLEOTIDE SEQUENCE [LARGE SCALE GENOMIC DNA]</scope>
    <source>
        <strain evidence="1 2">CCFEE 5184</strain>
    </source>
</reference>
<keyword evidence="2" id="KW-1185">Reference proteome</keyword>
<organism evidence="1 2">
    <name type="scientific">Friedmanniomyces simplex</name>
    <dbReference type="NCBI Taxonomy" id="329884"/>
    <lineage>
        <taxon>Eukaryota</taxon>
        <taxon>Fungi</taxon>
        <taxon>Dikarya</taxon>
        <taxon>Ascomycota</taxon>
        <taxon>Pezizomycotina</taxon>
        <taxon>Dothideomycetes</taxon>
        <taxon>Dothideomycetidae</taxon>
        <taxon>Mycosphaerellales</taxon>
        <taxon>Teratosphaeriaceae</taxon>
        <taxon>Friedmanniomyces</taxon>
    </lineage>
</organism>
<protein>
    <submittedName>
        <fullName evidence="1">Uncharacterized protein</fullName>
    </submittedName>
</protein>
<comment type="caution">
    <text evidence="1">The sequence shown here is derived from an EMBL/GenBank/DDBJ whole genome shotgun (WGS) entry which is preliminary data.</text>
</comment>
<dbReference type="EMBL" id="NAJQ01000459">
    <property type="protein sequence ID" value="TKA69234.1"/>
    <property type="molecule type" value="Genomic_DNA"/>
</dbReference>
<evidence type="ECO:0000313" key="2">
    <source>
        <dbReference type="Proteomes" id="UP000309340"/>
    </source>
</evidence>
<sequence length="92" mass="10406">MISRTPTSIVVSPLLSFPEGQAGRILLSKGANRLGWITEALCLMPGRTAEEKHAQVLLTHFLQDRELIGMLDEKRRRLHPDALRSRRNYLAS</sequence>
<name>A0A4U0WZE9_9PEZI</name>
<proteinExistence type="predicted"/>
<evidence type="ECO:0000313" key="1">
    <source>
        <dbReference type="EMBL" id="TKA69234.1"/>
    </source>
</evidence>
<dbReference type="OrthoDB" id="3856492at2759"/>
<accession>A0A4U0WZE9</accession>
<dbReference type="Proteomes" id="UP000309340">
    <property type="component" value="Unassembled WGS sequence"/>
</dbReference>
<gene>
    <name evidence="1" type="ORF">B0A55_04258</name>
</gene>
<dbReference type="AlphaFoldDB" id="A0A4U0WZE9"/>